<proteinExistence type="predicted"/>
<evidence type="ECO:0000313" key="2">
    <source>
        <dbReference type="EMBL" id="MEY9257452.1"/>
    </source>
</evidence>
<dbReference type="Proteomes" id="UP001565435">
    <property type="component" value="Unassembled WGS sequence"/>
</dbReference>
<comment type="caution">
    <text evidence="2">The sequence shown here is derived from an EMBL/GenBank/DDBJ whole genome shotgun (WGS) entry which is preliminary data.</text>
</comment>
<evidence type="ECO:0008006" key="4">
    <source>
        <dbReference type="Google" id="ProtNLM"/>
    </source>
</evidence>
<keyword evidence="3" id="KW-1185">Reference proteome</keyword>
<accession>A0ABV4EG15</accession>
<feature type="region of interest" description="Disordered" evidence="1">
    <location>
        <begin position="255"/>
        <end position="288"/>
    </location>
</feature>
<evidence type="ECO:0000313" key="3">
    <source>
        <dbReference type="Proteomes" id="UP001565435"/>
    </source>
</evidence>
<protein>
    <recommendedName>
        <fullName evidence="4">Secreted protein</fullName>
    </recommendedName>
</protein>
<sequence>MIGPANESRSTADSSRRVWMIVAALAALALFFPIGATAAYLTSVKDAPTTTGGTGRWCAVPDPATHPNVYRLKSFQPYSSTGSSIIIVPVVNNGEFGPKGTSRRLGVKAWACKSDSLVSNSQVKVTAWRTSTSPTLNWLPRVNGNGFASHRLDPLNGFGAEIVKLHRNGSTGVGGASLTLNDRQKYSWLMSSNRNKTTREAKPRCLATACILSIDENPTFASAFEPDTSGSGPSDNSVEYLASSYWTGSGQWDGGLVSGPSEQQVNLNGYAGPQPPFSNGNGPTSSDGRQVQWVVMEWWGSTPPSNDMVLEVFVR</sequence>
<organism evidence="2 3">
    <name type="scientific">Brevibacterium epidermidis</name>
    <dbReference type="NCBI Taxonomy" id="1698"/>
    <lineage>
        <taxon>Bacteria</taxon>
        <taxon>Bacillati</taxon>
        <taxon>Actinomycetota</taxon>
        <taxon>Actinomycetes</taxon>
        <taxon>Micrococcales</taxon>
        <taxon>Brevibacteriaceae</taxon>
        <taxon>Brevibacterium</taxon>
    </lineage>
</organism>
<reference evidence="2 3" key="1">
    <citation type="submission" date="2024-07" db="EMBL/GenBank/DDBJ databases">
        <title>Mealworm larvae gut microbial communities from Newark, Delaware, USA.</title>
        <authorList>
            <person name="Blenner M."/>
        </authorList>
    </citation>
    <scope>NUCLEOTIDE SEQUENCE [LARGE SCALE GENOMIC DNA]</scope>
    <source>
        <strain evidence="2 3">UD i117</strain>
    </source>
</reference>
<evidence type="ECO:0000256" key="1">
    <source>
        <dbReference type="SAM" id="MobiDB-lite"/>
    </source>
</evidence>
<dbReference type="EMBL" id="JBGBYS010000002">
    <property type="protein sequence ID" value="MEY9257452.1"/>
    <property type="molecule type" value="Genomic_DNA"/>
</dbReference>
<name>A0ABV4EG15_BREEP</name>
<feature type="compositionally biased region" description="Polar residues" evidence="1">
    <location>
        <begin position="277"/>
        <end position="288"/>
    </location>
</feature>
<gene>
    <name evidence="2" type="ORF">ABH903_000462</name>
</gene>